<dbReference type="EMBL" id="JAPEVG010000906">
    <property type="protein sequence ID" value="KAJ8454715.1"/>
    <property type="molecule type" value="Genomic_DNA"/>
</dbReference>
<evidence type="ECO:0000313" key="2">
    <source>
        <dbReference type="EMBL" id="KAJ8454715.1"/>
    </source>
</evidence>
<keyword evidence="3" id="KW-1185">Reference proteome</keyword>
<evidence type="ECO:0000259" key="1">
    <source>
        <dbReference type="Pfam" id="PF13369"/>
    </source>
</evidence>
<proteinExistence type="predicted"/>
<dbReference type="InterPro" id="IPR032698">
    <property type="entry name" value="SirB1_N"/>
</dbReference>
<comment type="caution">
    <text evidence="2">The sequence shown here is derived from an EMBL/GenBank/DDBJ whole genome shotgun (WGS) entry which is preliminary data.</text>
</comment>
<name>A0AAD7X4J4_9APHY</name>
<dbReference type="AlphaFoldDB" id="A0AAD7X4J4"/>
<organism evidence="2 3">
    <name type="scientific">Trametes cubensis</name>
    <dbReference type="NCBI Taxonomy" id="1111947"/>
    <lineage>
        <taxon>Eukaryota</taxon>
        <taxon>Fungi</taxon>
        <taxon>Dikarya</taxon>
        <taxon>Basidiomycota</taxon>
        <taxon>Agaricomycotina</taxon>
        <taxon>Agaricomycetes</taxon>
        <taxon>Polyporales</taxon>
        <taxon>Polyporaceae</taxon>
        <taxon>Trametes</taxon>
    </lineage>
</organism>
<sequence>MSERLAFPVEIYVQILNDLPGRVPSSLRAVVSCLSASSALRAAALNRSVWRNLYHGRYTNCDDGREEARRELCEGDFRLVFIQRYTIDREALRALDNVRASQGDEQSQASRALVAHISFDVWDALELECMLPIPRIFRGPLGDDPDSRDVDAAPHALSRRFWARAMRGAIARSYAIQRWKAIPALGEDGSATFEDVLSGFSAFMDESPKEVCVAELDALANRCRQYILALGLELDHERAGYNLPALVEAIRDFMYDEGFGVATGYTFLHPLNQFPCHFLREGRSTTIPLPLIWVFAGICRRLGIQADPTNTPGKVLCHITSPDPQQSGDMLFDVCSRTTPPFVFSSRDFTARLAELNLSPFSSRDHVFPAALSTILRRAVLNIQNASRERDDDADPGIMVIVSGKTWLRTNYAANVASTAILHHAHFLNLGYFSVDLSSSIPAEWALDQEAVVEAVSTTLRGAKNDIAAQLAKIRDFRIQQRTDWLKTFVGQVVLLGGQLYCVLGWRIRGMVSAAPLHSDIQLVAASQDTVLSLKHPDFTGRAVVPRLTADVARTLRQQLACFDRFFDDAIIPREDGRGGRLVPSKEFLVGYPDDMEYGARWTEEKLKQAERETRTDM</sequence>
<dbReference type="Pfam" id="PF13369">
    <property type="entry name" value="Transglut_core2"/>
    <property type="match status" value="1"/>
</dbReference>
<accession>A0AAD7X4J4</accession>
<feature type="domain" description="Protein SirB1 N-terminal" evidence="1">
    <location>
        <begin position="213"/>
        <end position="337"/>
    </location>
</feature>
<reference evidence="2" key="1">
    <citation type="submission" date="2022-11" db="EMBL/GenBank/DDBJ databases">
        <title>Genome Sequence of Cubamyces cubensis.</title>
        <authorList>
            <person name="Buettner E."/>
        </authorList>
    </citation>
    <scope>NUCLEOTIDE SEQUENCE</scope>
    <source>
        <strain evidence="2">MPL-01</strain>
    </source>
</reference>
<evidence type="ECO:0000313" key="3">
    <source>
        <dbReference type="Proteomes" id="UP001215151"/>
    </source>
</evidence>
<gene>
    <name evidence="2" type="ORF">ONZ51_g12872</name>
</gene>
<dbReference type="Proteomes" id="UP001215151">
    <property type="component" value="Unassembled WGS sequence"/>
</dbReference>
<protein>
    <recommendedName>
        <fullName evidence="1">Protein SirB1 N-terminal domain-containing protein</fullName>
    </recommendedName>
</protein>